<reference evidence="2" key="1">
    <citation type="submission" date="2017-04" db="EMBL/GenBank/DDBJ databases">
        <authorList>
            <person name="Varghese N."/>
            <person name="Submissions S."/>
        </authorList>
    </citation>
    <scope>NUCLEOTIDE SEQUENCE [LARGE SCALE GENOMIC DNA]</scope>
    <source>
        <strain evidence="2">VKM Ac-2121</strain>
    </source>
</reference>
<accession>A0A1X7PGK5</accession>
<dbReference type="STRING" id="1891671.SAMN06295885_3433"/>
<dbReference type="Proteomes" id="UP000193711">
    <property type="component" value="Unassembled WGS sequence"/>
</dbReference>
<evidence type="ECO:0000313" key="2">
    <source>
        <dbReference type="Proteomes" id="UP000193711"/>
    </source>
</evidence>
<dbReference type="EMBL" id="FXBM01000003">
    <property type="protein sequence ID" value="SMH49875.1"/>
    <property type="molecule type" value="Genomic_DNA"/>
</dbReference>
<dbReference type="OrthoDB" id="3233290at2"/>
<sequence>MMDLLVDGAEFSFPEGWSVLKYDASKFYTTVFLKVHDGIKAVDVVAVERDQLNGSDLRVVLIEVKDYRHPNASGEKPSDLASAVAKKVTATLAGIAIASRKADDTDERGIAARSHIVPRVEVVLHCEDRAVPIVDPSDLAIALSKRLKPIVDSVTVGTSRRTQGPWLVTMPPV</sequence>
<dbReference type="AlphaFoldDB" id="A0A1X7PGK5"/>
<keyword evidence="2" id="KW-1185">Reference proteome</keyword>
<dbReference type="RefSeq" id="WP_129588104.1">
    <property type="nucleotide sequence ID" value="NZ_FXBM01000003.1"/>
</dbReference>
<protein>
    <submittedName>
        <fullName evidence="1">Uncharacterized protein</fullName>
    </submittedName>
</protein>
<gene>
    <name evidence="1" type="ORF">SAMN06295885_3433</name>
</gene>
<name>A0A1X7PGK5_9MICO</name>
<evidence type="ECO:0000313" key="1">
    <source>
        <dbReference type="EMBL" id="SMH49875.1"/>
    </source>
</evidence>
<proteinExistence type="predicted"/>
<organism evidence="1 2">
    <name type="scientific">Rathayibacter oskolensis</name>
    <dbReference type="NCBI Taxonomy" id="1891671"/>
    <lineage>
        <taxon>Bacteria</taxon>
        <taxon>Bacillati</taxon>
        <taxon>Actinomycetota</taxon>
        <taxon>Actinomycetes</taxon>
        <taxon>Micrococcales</taxon>
        <taxon>Microbacteriaceae</taxon>
        <taxon>Rathayibacter</taxon>
    </lineage>
</organism>